<accession>A0A841ASE1</accession>
<proteinExistence type="predicted"/>
<keyword evidence="2" id="KW-1185">Reference proteome</keyword>
<reference evidence="1 2" key="1">
    <citation type="submission" date="2020-08" db="EMBL/GenBank/DDBJ databases">
        <title>Sequencing the genomes of 1000 actinobacteria strains.</title>
        <authorList>
            <person name="Klenk H.-P."/>
        </authorList>
    </citation>
    <scope>NUCLEOTIDE SEQUENCE [LARGE SCALE GENOMIC DNA]</scope>
    <source>
        <strain evidence="1 2">DSM 45272</strain>
    </source>
</reference>
<organism evidence="1 2">
    <name type="scientific">Amycolatopsis umgeniensis</name>
    <dbReference type="NCBI Taxonomy" id="336628"/>
    <lineage>
        <taxon>Bacteria</taxon>
        <taxon>Bacillati</taxon>
        <taxon>Actinomycetota</taxon>
        <taxon>Actinomycetes</taxon>
        <taxon>Pseudonocardiales</taxon>
        <taxon>Pseudonocardiaceae</taxon>
        <taxon>Amycolatopsis</taxon>
    </lineage>
</organism>
<comment type="caution">
    <text evidence="1">The sequence shown here is derived from an EMBL/GenBank/DDBJ whole genome shotgun (WGS) entry which is preliminary data.</text>
</comment>
<evidence type="ECO:0000313" key="1">
    <source>
        <dbReference type="EMBL" id="MBB5849927.1"/>
    </source>
</evidence>
<dbReference type="AlphaFoldDB" id="A0A841ASE1"/>
<dbReference type="RefSeq" id="WP_184891246.1">
    <property type="nucleotide sequence ID" value="NZ_JACHMX010000001.1"/>
</dbReference>
<dbReference type="Proteomes" id="UP000580861">
    <property type="component" value="Unassembled WGS sequence"/>
</dbReference>
<gene>
    <name evidence="1" type="ORF">HDA45_000014</name>
</gene>
<dbReference type="EMBL" id="JACHMX010000001">
    <property type="protein sequence ID" value="MBB5849927.1"/>
    <property type="molecule type" value="Genomic_DNA"/>
</dbReference>
<name>A0A841ASE1_9PSEU</name>
<sequence length="61" mass="6848">MSPLVDLRATLRISELSQVRLGRRPRAYPYLAKPNDVEFSAERVIDLFGENPGLDTPTFTG</sequence>
<evidence type="ECO:0000313" key="2">
    <source>
        <dbReference type="Proteomes" id="UP000580861"/>
    </source>
</evidence>
<protein>
    <submittedName>
        <fullName evidence="1">Uncharacterized protein</fullName>
    </submittedName>
</protein>